<keyword evidence="1" id="KW-0472">Membrane</keyword>
<accession>A0A699Z713</accession>
<keyword evidence="1" id="KW-0812">Transmembrane</keyword>
<gene>
    <name evidence="2" type="ORF">HaLaN_06757</name>
</gene>
<keyword evidence="3" id="KW-1185">Reference proteome</keyword>
<comment type="caution">
    <text evidence="2">The sequence shown here is derived from an EMBL/GenBank/DDBJ whole genome shotgun (WGS) entry which is preliminary data.</text>
</comment>
<proteinExistence type="predicted"/>
<dbReference type="EMBL" id="BLLF01000389">
    <property type="protein sequence ID" value="GFH11282.1"/>
    <property type="molecule type" value="Genomic_DNA"/>
</dbReference>
<reference evidence="2 3" key="1">
    <citation type="submission" date="2020-02" db="EMBL/GenBank/DDBJ databases">
        <title>Draft genome sequence of Haematococcus lacustris strain NIES-144.</title>
        <authorList>
            <person name="Morimoto D."/>
            <person name="Nakagawa S."/>
            <person name="Yoshida T."/>
            <person name="Sawayama S."/>
        </authorList>
    </citation>
    <scope>NUCLEOTIDE SEQUENCE [LARGE SCALE GENOMIC DNA]</scope>
    <source>
        <strain evidence="2 3">NIES-144</strain>
    </source>
</reference>
<dbReference type="Proteomes" id="UP000485058">
    <property type="component" value="Unassembled WGS sequence"/>
</dbReference>
<evidence type="ECO:0000313" key="2">
    <source>
        <dbReference type="EMBL" id="GFH11282.1"/>
    </source>
</evidence>
<feature type="transmembrane region" description="Helical" evidence="1">
    <location>
        <begin position="25"/>
        <end position="51"/>
    </location>
</feature>
<evidence type="ECO:0000313" key="3">
    <source>
        <dbReference type="Proteomes" id="UP000485058"/>
    </source>
</evidence>
<evidence type="ECO:0000256" key="1">
    <source>
        <dbReference type="SAM" id="Phobius"/>
    </source>
</evidence>
<keyword evidence="1" id="KW-1133">Transmembrane helix</keyword>
<protein>
    <submittedName>
        <fullName evidence="2">Uncharacterized protein</fullName>
    </submittedName>
</protein>
<sequence>MGLDWPGRSLLAAANPLDNVLRWEVAVLFAGFIIITVAWEWIMAFLSWFTLYTSGRKPLWIVRIKNEICVSGMVTRMVHSNGMVEG</sequence>
<organism evidence="2 3">
    <name type="scientific">Haematococcus lacustris</name>
    <name type="common">Green alga</name>
    <name type="synonym">Haematococcus pluvialis</name>
    <dbReference type="NCBI Taxonomy" id="44745"/>
    <lineage>
        <taxon>Eukaryota</taxon>
        <taxon>Viridiplantae</taxon>
        <taxon>Chlorophyta</taxon>
        <taxon>core chlorophytes</taxon>
        <taxon>Chlorophyceae</taxon>
        <taxon>CS clade</taxon>
        <taxon>Chlamydomonadales</taxon>
        <taxon>Haematococcaceae</taxon>
        <taxon>Haematococcus</taxon>
    </lineage>
</organism>
<dbReference type="AlphaFoldDB" id="A0A699Z713"/>
<name>A0A699Z713_HAELA</name>